<sequence>MIFIFYITIFFSIFIYSLQLNIHFLVAYTLKLIGRTNYFIYRGHNYGDLSHMLAGIKSNHPEVNKTLLLFQLKGISANQKFKHFTNKYQKLKGTKLEDYILKKDDVVLEKYSHRNKILYVCNKNTFQSYKQLLQYVKELQLYSTFQIPERLLGTNLLSNKIWHKVWDGCNYQCFSQREFDLMKLKFLLELNLYRRLSSLTQLIMNRKLSDLAQKSSVMLSKLKLITLSAIKNSELHDSMSIGTSPLLFKRWFDKSKSNENSKISRLTNKYSILLQKKWSMIGIGVTKKENKLYIVVIFK</sequence>
<protein>
    <submittedName>
        <fullName evidence="3 5">CAP domain-containing protein</fullName>
    </submittedName>
</protein>
<feature type="transmembrane region" description="Helical" evidence="1">
    <location>
        <begin position="6"/>
        <end position="30"/>
    </location>
</feature>
<dbReference type="Proteomes" id="UP000035682">
    <property type="component" value="Unplaced"/>
</dbReference>
<dbReference type="InterPro" id="IPR055805">
    <property type="entry name" value="DUF7381"/>
</dbReference>
<dbReference type="EMBL" id="LN609529">
    <property type="protein sequence ID" value="CEF66576.2"/>
    <property type="molecule type" value="Genomic_DNA"/>
</dbReference>
<accession>A0A090L9X3</accession>
<keyword evidence="1" id="KW-0472">Membrane</keyword>
<dbReference type="RefSeq" id="XP_024505776.1">
    <property type="nucleotide sequence ID" value="XM_024652172.1"/>
</dbReference>
<reference evidence="3" key="1">
    <citation type="submission" date="2014-09" db="EMBL/GenBank/DDBJ databases">
        <authorList>
            <person name="Aslett A.Martin."/>
        </authorList>
    </citation>
    <scope>NUCLEOTIDE SEQUENCE</scope>
    <source>
        <strain evidence="3">ED321 Heterogonic</strain>
    </source>
</reference>
<evidence type="ECO:0000259" key="2">
    <source>
        <dbReference type="Pfam" id="PF24100"/>
    </source>
</evidence>
<gene>
    <name evidence="3 5 6" type="ORF">SRAE_2000124400</name>
</gene>
<dbReference type="WBParaSite" id="SRAE_2000124400.1">
    <property type="protein sequence ID" value="SRAE_2000124400.1"/>
    <property type="gene ID" value="WBGene00261446"/>
</dbReference>
<evidence type="ECO:0000313" key="4">
    <source>
        <dbReference type="Proteomes" id="UP000035682"/>
    </source>
</evidence>
<organism evidence="3">
    <name type="scientific">Strongyloides ratti</name>
    <name type="common">Parasitic roundworm</name>
    <dbReference type="NCBI Taxonomy" id="34506"/>
    <lineage>
        <taxon>Eukaryota</taxon>
        <taxon>Metazoa</taxon>
        <taxon>Ecdysozoa</taxon>
        <taxon>Nematoda</taxon>
        <taxon>Chromadorea</taxon>
        <taxon>Rhabditida</taxon>
        <taxon>Tylenchina</taxon>
        <taxon>Panagrolaimomorpha</taxon>
        <taxon>Strongyloidoidea</taxon>
        <taxon>Strongyloididae</taxon>
        <taxon>Strongyloides</taxon>
    </lineage>
</organism>
<dbReference type="AlphaFoldDB" id="A0A090L9X3"/>
<evidence type="ECO:0000313" key="3">
    <source>
        <dbReference type="EMBL" id="CEF66576.2"/>
    </source>
</evidence>
<reference evidence="5" key="3">
    <citation type="submission" date="2020-12" db="UniProtKB">
        <authorList>
            <consortium name="WormBaseParasite"/>
        </authorList>
    </citation>
    <scope>IDENTIFICATION</scope>
</reference>
<dbReference type="WormBase" id="SRAE_2000124400">
    <property type="protein sequence ID" value="SRP05798"/>
    <property type="gene ID" value="WBGene00261446"/>
</dbReference>
<proteinExistence type="predicted"/>
<dbReference type="Pfam" id="PF24100">
    <property type="entry name" value="DUF7381"/>
    <property type="match status" value="1"/>
</dbReference>
<dbReference type="InterPro" id="IPR035940">
    <property type="entry name" value="CAP_sf"/>
</dbReference>
<dbReference type="OrthoDB" id="337038at2759"/>
<name>A0A090L9X3_STRRB</name>
<reference evidence="4" key="2">
    <citation type="submission" date="2014-09" db="EMBL/GenBank/DDBJ databases">
        <authorList>
            <person name="Martin A.A."/>
        </authorList>
    </citation>
    <scope>NUCLEOTIDE SEQUENCE</scope>
    <source>
        <strain evidence="4">ED321</strain>
    </source>
</reference>
<keyword evidence="1" id="KW-1133">Transmembrane helix</keyword>
<evidence type="ECO:0000313" key="6">
    <source>
        <dbReference type="WormBase" id="SRAE_2000124400"/>
    </source>
</evidence>
<feature type="domain" description="DUF7381" evidence="2">
    <location>
        <begin position="22"/>
        <end position="137"/>
    </location>
</feature>
<evidence type="ECO:0000313" key="5">
    <source>
        <dbReference type="WBParaSite" id="SRAE_2000124400.1"/>
    </source>
</evidence>
<keyword evidence="4" id="KW-1185">Reference proteome</keyword>
<evidence type="ECO:0000256" key="1">
    <source>
        <dbReference type="SAM" id="Phobius"/>
    </source>
</evidence>
<keyword evidence="1" id="KW-0812">Transmembrane</keyword>
<dbReference type="SUPFAM" id="SSF55797">
    <property type="entry name" value="PR-1-like"/>
    <property type="match status" value="1"/>
</dbReference>
<dbReference type="GeneID" id="36378940"/>
<dbReference type="CTD" id="36378940"/>